<dbReference type="InterPro" id="IPR051531">
    <property type="entry name" value="N-acetyltransferase"/>
</dbReference>
<dbReference type="PANTHER" id="PTHR43792">
    <property type="entry name" value="GNAT FAMILY, PUTATIVE (AFU_ORTHOLOGUE AFUA_3G00765)-RELATED-RELATED"/>
    <property type="match status" value="1"/>
</dbReference>
<evidence type="ECO:0000313" key="3">
    <source>
        <dbReference type="Proteomes" id="UP000633814"/>
    </source>
</evidence>
<sequence length="168" mass="18848">MIYTHRLTLRPLTLADAPFMLRLLNDPGFLQHIGDRGVRDLAGAEQHLQQGPLKSYQQYGFGLRAMEHTATKQLIGICGLLQREQLDAPDLGYALLEPYQQQGFAYEAAKAVLQWAVTLRIPSLYAIVNEDNTASQALLHKLGFAYHSPFSLTPEQTGWLYQRALPIA</sequence>
<name>A0ABS8C2J5_9ALTE</name>
<organism evidence="2 3">
    <name type="scientific">Alishewanella maricola</name>
    <dbReference type="NCBI Taxonomy" id="2795740"/>
    <lineage>
        <taxon>Bacteria</taxon>
        <taxon>Pseudomonadati</taxon>
        <taxon>Pseudomonadota</taxon>
        <taxon>Gammaproteobacteria</taxon>
        <taxon>Alteromonadales</taxon>
        <taxon>Alteromonadaceae</taxon>
        <taxon>Alishewanella</taxon>
    </lineage>
</organism>
<dbReference type="InterPro" id="IPR000182">
    <property type="entry name" value="GNAT_dom"/>
</dbReference>
<dbReference type="InterPro" id="IPR016181">
    <property type="entry name" value="Acyl_CoA_acyltransferase"/>
</dbReference>
<dbReference type="Proteomes" id="UP000633814">
    <property type="component" value="Unassembled WGS sequence"/>
</dbReference>
<proteinExistence type="predicted"/>
<dbReference type="EMBL" id="JAEINI020000003">
    <property type="protein sequence ID" value="MCB5226522.1"/>
    <property type="molecule type" value="Genomic_DNA"/>
</dbReference>
<comment type="caution">
    <text evidence="2">The sequence shown here is derived from an EMBL/GenBank/DDBJ whole genome shotgun (WGS) entry which is preliminary data.</text>
</comment>
<dbReference type="RefSeq" id="WP_226750613.1">
    <property type="nucleotide sequence ID" value="NZ_JAEINI020000003.1"/>
</dbReference>
<evidence type="ECO:0000259" key="1">
    <source>
        <dbReference type="PROSITE" id="PS51186"/>
    </source>
</evidence>
<dbReference type="PROSITE" id="PS51186">
    <property type="entry name" value="GNAT"/>
    <property type="match status" value="1"/>
</dbReference>
<feature type="domain" description="N-acetyltransferase" evidence="1">
    <location>
        <begin position="7"/>
        <end position="166"/>
    </location>
</feature>
<evidence type="ECO:0000313" key="2">
    <source>
        <dbReference type="EMBL" id="MCB5226522.1"/>
    </source>
</evidence>
<gene>
    <name evidence="2" type="ORF">JAO78_006805</name>
</gene>
<dbReference type="PANTHER" id="PTHR43792:SF1">
    <property type="entry name" value="N-ACETYLTRANSFERASE DOMAIN-CONTAINING PROTEIN"/>
    <property type="match status" value="1"/>
</dbReference>
<reference evidence="2 3" key="1">
    <citation type="submission" date="2021-10" db="EMBL/GenBank/DDBJ databases">
        <title>Alishewanella koreense sp. nov. isolated from seawater of southwestern coast in South Korea and the proposal for the reclassification of Rheinheimera perlucida and Rheinheimera tuosuensis as Arsukibacterium perlucida and Arsukibacterium tuosuensis.</title>
        <authorList>
            <person name="Kim K.H."/>
            <person name="Ruan W."/>
            <person name="Kim K.R."/>
            <person name="Baek J.H."/>
            <person name="Jeon C.O."/>
        </authorList>
    </citation>
    <scope>NUCLEOTIDE SEQUENCE [LARGE SCALE GENOMIC DNA]</scope>
    <source>
        <strain evidence="2 3">16-MA</strain>
    </source>
</reference>
<protein>
    <submittedName>
        <fullName evidence="2">GNAT family N-acetyltransferase</fullName>
    </submittedName>
</protein>
<dbReference type="Pfam" id="PF13302">
    <property type="entry name" value="Acetyltransf_3"/>
    <property type="match status" value="1"/>
</dbReference>
<dbReference type="Gene3D" id="3.40.630.30">
    <property type="match status" value="1"/>
</dbReference>
<dbReference type="SUPFAM" id="SSF55729">
    <property type="entry name" value="Acyl-CoA N-acyltransferases (Nat)"/>
    <property type="match status" value="1"/>
</dbReference>
<keyword evidence="3" id="KW-1185">Reference proteome</keyword>
<accession>A0ABS8C2J5</accession>